<dbReference type="OrthoDB" id="8181520at2759"/>
<sequence length="430" mass="48678">MAWSGVVVICLTSLIGLPLTYSVNLFKDNVSNPLIILGIGGVALILVALLPYLYTRNTDIPKRDPYFYAWSLFAFACVVDLIIALENDRIIHSFMAFYLLEGEPYLKTTHGTFINYWDAVVHFSLYIYILKQDSYNERYRKAGLYWVGSITNSLLIILPAGLIGEYGVRWPILLNMPYLCIPVWMGYKFLTNAPQHQTQYKSDSDQRGSQPIQQRPVDLMFIVVFTAAIGVHVLRASAVLGSPAELAKNYLQQYEPYLTDGVAFPKVQMLLYLFYFVPYYVLVIFDLLYPSGQSWVVDWSLIMAGASGEGQFSFIGASIHPYTPAASQLPQGNNLLFWVINGALFIVPHLYAYRCVTMPTKSEVSTVHNGRAVLELSDSQDKELMYDKRDSSADITESRKYNLLSVLAKLFFDQSYPTLYMFGLGEPSRD</sequence>
<reference evidence="11 12" key="1">
    <citation type="journal article" date="2017" name="Nat. Ecol. Evol.">
        <title>Scallop genome provides insights into evolution of bilaterian karyotype and development.</title>
        <authorList>
            <person name="Wang S."/>
            <person name="Zhang J."/>
            <person name="Jiao W."/>
            <person name="Li J."/>
            <person name="Xun X."/>
            <person name="Sun Y."/>
            <person name="Guo X."/>
            <person name="Huan P."/>
            <person name="Dong B."/>
            <person name="Zhang L."/>
            <person name="Hu X."/>
            <person name="Sun X."/>
            <person name="Wang J."/>
            <person name="Zhao C."/>
            <person name="Wang Y."/>
            <person name="Wang D."/>
            <person name="Huang X."/>
            <person name="Wang R."/>
            <person name="Lv J."/>
            <person name="Li Y."/>
            <person name="Zhang Z."/>
            <person name="Liu B."/>
            <person name="Lu W."/>
            <person name="Hui Y."/>
            <person name="Liang J."/>
            <person name="Zhou Z."/>
            <person name="Hou R."/>
            <person name="Li X."/>
            <person name="Liu Y."/>
            <person name="Li H."/>
            <person name="Ning X."/>
            <person name="Lin Y."/>
            <person name="Zhao L."/>
            <person name="Xing Q."/>
            <person name="Dou J."/>
            <person name="Li Y."/>
            <person name="Mao J."/>
            <person name="Guo H."/>
            <person name="Dou H."/>
            <person name="Li T."/>
            <person name="Mu C."/>
            <person name="Jiang W."/>
            <person name="Fu Q."/>
            <person name="Fu X."/>
            <person name="Miao Y."/>
            <person name="Liu J."/>
            <person name="Yu Q."/>
            <person name="Li R."/>
            <person name="Liao H."/>
            <person name="Li X."/>
            <person name="Kong Y."/>
            <person name="Jiang Z."/>
            <person name="Chourrout D."/>
            <person name="Li R."/>
            <person name="Bao Z."/>
        </authorList>
    </citation>
    <scope>NUCLEOTIDE SEQUENCE [LARGE SCALE GENOMIC DNA]</scope>
    <source>
        <strain evidence="11 12">PY_sf001</strain>
    </source>
</reference>
<dbReference type="PANTHER" id="PTHR14568">
    <property type="entry name" value="TRANSMEMBRANE SUPERFAMILY 6 MEMBER 1/2"/>
    <property type="match status" value="1"/>
</dbReference>
<feature type="transmembrane region" description="Helical" evidence="8">
    <location>
        <begin position="32"/>
        <end position="54"/>
    </location>
</feature>
<feature type="transmembrane region" description="Helical" evidence="8">
    <location>
        <begin position="66"/>
        <end position="85"/>
    </location>
</feature>
<evidence type="ECO:0000256" key="6">
    <source>
        <dbReference type="ARBA" id="ARBA00034760"/>
    </source>
</evidence>
<keyword evidence="5 7" id="KW-0472">Membrane</keyword>
<evidence type="ECO:0000256" key="8">
    <source>
        <dbReference type="SAM" id="Phobius"/>
    </source>
</evidence>
<comment type="subcellular location">
    <subcellularLocation>
        <location evidence="1">Endomembrane system</location>
        <topology evidence="1">Multi-pass membrane protein</topology>
    </subcellularLocation>
</comment>
<evidence type="ECO:0000256" key="2">
    <source>
        <dbReference type="ARBA" id="ARBA00022692"/>
    </source>
</evidence>
<evidence type="ECO:0000256" key="3">
    <source>
        <dbReference type="ARBA" id="ARBA00022737"/>
    </source>
</evidence>
<keyword evidence="12" id="KW-1185">Reference proteome</keyword>
<feature type="domain" description="EXPERA" evidence="10">
    <location>
        <begin position="217"/>
        <end position="352"/>
    </location>
</feature>
<name>A0A210QRL6_MIZYE</name>
<comment type="similarity">
    <text evidence="6">Belongs to the TM6SF family.</text>
</comment>
<feature type="chain" id="PRO_5012826525" evidence="9">
    <location>
        <begin position="23"/>
        <end position="430"/>
    </location>
</feature>
<evidence type="ECO:0000256" key="1">
    <source>
        <dbReference type="ARBA" id="ARBA00004127"/>
    </source>
</evidence>
<dbReference type="Proteomes" id="UP000242188">
    <property type="component" value="Unassembled WGS sequence"/>
</dbReference>
<keyword evidence="4 7" id="KW-1133">Transmembrane helix</keyword>
<evidence type="ECO:0000313" key="11">
    <source>
        <dbReference type="EMBL" id="OWF51375.1"/>
    </source>
</evidence>
<keyword evidence="9" id="KW-0732">Signal</keyword>
<dbReference type="PROSITE" id="PS51751">
    <property type="entry name" value="EXPERA"/>
    <property type="match status" value="2"/>
</dbReference>
<organism evidence="11 12">
    <name type="scientific">Mizuhopecten yessoensis</name>
    <name type="common">Japanese scallop</name>
    <name type="synonym">Patinopecten yessoensis</name>
    <dbReference type="NCBI Taxonomy" id="6573"/>
    <lineage>
        <taxon>Eukaryota</taxon>
        <taxon>Metazoa</taxon>
        <taxon>Spiralia</taxon>
        <taxon>Lophotrochozoa</taxon>
        <taxon>Mollusca</taxon>
        <taxon>Bivalvia</taxon>
        <taxon>Autobranchia</taxon>
        <taxon>Pteriomorphia</taxon>
        <taxon>Pectinida</taxon>
        <taxon>Pectinoidea</taxon>
        <taxon>Pectinidae</taxon>
        <taxon>Mizuhopecten</taxon>
    </lineage>
</organism>
<feature type="transmembrane region" description="Helical" evidence="8">
    <location>
        <begin position="142"/>
        <end position="162"/>
    </location>
</feature>
<feature type="transmembrane region" description="Helical" evidence="8">
    <location>
        <begin position="219"/>
        <end position="240"/>
    </location>
</feature>
<accession>A0A210QRL6</accession>
<evidence type="ECO:0000256" key="9">
    <source>
        <dbReference type="SAM" id="SignalP"/>
    </source>
</evidence>
<dbReference type="CDD" id="cd21106">
    <property type="entry name" value="TM6SF1-like"/>
    <property type="match status" value="1"/>
</dbReference>
<proteinExistence type="inferred from homology"/>
<feature type="transmembrane region" description="Helical" evidence="8">
    <location>
        <begin position="168"/>
        <end position="187"/>
    </location>
</feature>
<feature type="transmembrane region" description="Helical" evidence="8">
    <location>
        <begin position="301"/>
        <end position="323"/>
    </location>
</feature>
<keyword evidence="2 7" id="KW-0812">Transmembrane</keyword>
<protein>
    <submittedName>
        <fullName evidence="11">Transmembrane 6 superfamily member 1</fullName>
    </submittedName>
</protein>
<feature type="transmembrane region" description="Helical" evidence="8">
    <location>
        <begin position="269"/>
        <end position="289"/>
    </location>
</feature>
<evidence type="ECO:0000256" key="4">
    <source>
        <dbReference type="ARBA" id="ARBA00022989"/>
    </source>
</evidence>
<feature type="signal peptide" evidence="9">
    <location>
        <begin position="1"/>
        <end position="22"/>
    </location>
</feature>
<keyword evidence="3" id="KW-0677">Repeat</keyword>
<dbReference type="PANTHER" id="PTHR14568:SF8">
    <property type="entry name" value="EXPERA DOMAIN-CONTAINING PROTEIN"/>
    <property type="match status" value="1"/>
</dbReference>
<gene>
    <name evidence="11" type="ORF">KP79_PYT14642</name>
</gene>
<feature type="domain" description="EXPERA" evidence="10">
    <location>
        <begin position="63"/>
        <end position="186"/>
    </location>
</feature>
<feature type="transmembrane region" description="Helical" evidence="8">
    <location>
        <begin position="113"/>
        <end position="130"/>
    </location>
</feature>
<dbReference type="GO" id="GO:0012505">
    <property type="term" value="C:endomembrane system"/>
    <property type="evidence" value="ECO:0007669"/>
    <property type="project" value="UniProtKB-SubCell"/>
</dbReference>
<evidence type="ECO:0000259" key="10">
    <source>
        <dbReference type="PROSITE" id="PS51751"/>
    </source>
</evidence>
<evidence type="ECO:0000313" key="12">
    <source>
        <dbReference type="Proteomes" id="UP000242188"/>
    </source>
</evidence>
<dbReference type="GO" id="GO:0016020">
    <property type="term" value="C:membrane"/>
    <property type="evidence" value="ECO:0007669"/>
    <property type="project" value="UniProtKB-UniRule"/>
</dbReference>
<evidence type="ECO:0000256" key="5">
    <source>
        <dbReference type="ARBA" id="ARBA00023136"/>
    </source>
</evidence>
<dbReference type="Pfam" id="PF26083">
    <property type="entry name" value="TM_Tm6sf2"/>
    <property type="match status" value="1"/>
</dbReference>
<dbReference type="AlphaFoldDB" id="A0A210QRL6"/>
<dbReference type="InterPro" id="IPR059044">
    <property type="entry name" value="TM_Tm6sf1/2"/>
</dbReference>
<comment type="caution">
    <text evidence="11">The sequence shown here is derived from an EMBL/GenBank/DDBJ whole genome shotgun (WGS) entry which is preliminary data.</text>
</comment>
<dbReference type="EMBL" id="NEDP02002271">
    <property type="protein sequence ID" value="OWF51375.1"/>
    <property type="molecule type" value="Genomic_DNA"/>
</dbReference>
<dbReference type="InterPro" id="IPR047195">
    <property type="entry name" value="TM6SF1-like"/>
</dbReference>
<evidence type="ECO:0000256" key="7">
    <source>
        <dbReference type="PROSITE-ProRule" id="PRU01087"/>
    </source>
</evidence>
<dbReference type="InterPro" id="IPR033118">
    <property type="entry name" value="EXPERA"/>
</dbReference>
<feature type="transmembrane region" description="Helical" evidence="8">
    <location>
        <begin position="335"/>
        <end position="353"/>
    </location>
</feature>